<gene>
    <name evidence="1" type="ORF">I312_00754</name>
</gene>
<dbReference type="AlphaFoldDB" id="A0A0D0VRF9"/>
<accession>A0A0D0VRF9</accession>
<sequence>MNNSHKTDDTSPSLIRYHHNQLSAANNNRSASSTS</sequence>
<dbReference type="HOGENOM" id="CLU_3368464_0_0_1"/>
<evidence type="ECO:0000313" key="1">
    <source>
        <dbReference type="EMBL" id="KIR49666.1"/>
    </source>
</evidence>
<reference evidence="1" key="1">
    <citation type="submission" date="2015-01" db="EMBL/GenBank/DDBJ databases">
        <title>The Genome Sequence of Cryptococcus gattii CA1280.</title>
        <authorList>
            <consortium name="The Broad Institute Genomics Platform"/>
            <person name="Cuomo C."/>
            <person name="Litvintseva A."/>
            <person name="Chen Y."/>
            <person name="Heitman J."/>
            <person name="Sun S."/>
            <person name="Springer D."/>
            <person name="Dromer F."/>
            <person name="Young S."/>
            <person name="Zeng Q."/>
            <person name="Gargeya S."/>
            <person name="Abouelleil A."/>
            <person name="Alvarado L."/>
            <person name="Chapman S.B."/>
            <person name="Gainer-Dewar J."/>
            <person name="Goldberg J."/>
            <person name="Griggs A."/>
            <person name="Gujja S."/>
            <person name="Hansen M."/>
            <person name="Howarth C."/>
            <person name="Imamovic A."/>
            <person name="Larimer J."/>
            <person name="Murphy C."/>
            <person name="Naylor J."/>
            <person name="Pearson M."/>
            <person name="Priest M."/>
            <person name="Roberts A."/>
            <person name="Saif S."/>
            <person name="Shea T."/>
            <person name="Sykes S."/>
            <person name="Wortman J."/>
            <person name="Nusbaum C."/>
            <person name="Birren B."/>
        </authorList>
    </citation>
    <scope>NUCLEOTIDE SEQUENCE [LARGE SCALE GENOMIC DNA]</scope>
    <source>
        <strain evidence="1">CA1280</strain>
    </source>
</reference>
<organism evidence="1">
    <name type="scientific">Cryptococcus bacillisporus CA1280</name>
    <dbReference type="NCBI Taxonomy" id="1296109"/>
    <lineage>
        <taxon>Eukaryota</taxon>
        <taxon>Fungi</taxon>
        <taxon>Dikarya</taxon>
        <taxon>Basidiomycota</taxon>
        <taxon>Agaricomycotina</taxon>
        <taxon>Tremellomycetes</taxon>
        <taxon>Tremellales</taxon>
        <taxon>Cryptococcaceae</taxon>
        <taxon>Cryptococcus</taxon>
        <taxon>Cryptococcus gattii species complex</taxon>
    </lineage>
</organism>
<name>A0A0D0VRF9_CRYGA</name>
<proteinExistence type="predicted"/>
<dbReference type="EMBL" id="KN847974">
    <property type="protein sequence ID" value="KIR49666.1"/>
    <property type="molecule type" value="Genomic_DNA"/>
</dbReference>
<protein>
    <submittedName>
        <fullName evidence="1">Uncharacterized protein</fullName>
    </submittedName>
</protein>